<evidence type="ECO:0000313" key="2">
    <source>
        <dbReference type="EMBL" id="PTQ49088.1"/>
    </source>
</evidence>
<dbReference type="InterPro" id="IPR024937">
    <property type="entry name" value="Domain_X"/>
</dbReference>
<protein>
    <recommendedName>
        <fullName evidence="1">Domain X domain-containing protein</fullName>
    </recommendedName>
</protein>
<gene>
    <name evidence="2" type="ORF">MARPO_0004s0310</name>
</gene>
<feature type="non-terminal residue" evidence="2">
    <location>
        <position position="246"/>
    </location>
</feature>
<sequence>HGNKYYALVKSFKASSTEIILARREMLNMTYGMQTGSRVRYAPKAQAIQIREEVSTFLRDKPKLSFQAENNTYYQSIKNQKFCPRNLNKHNNSLIRLNPEGGWGHKRASFDRIRLCIPIDILIEKLSQMGACDIKGTPKAVTKCIFLNVGEIINKCMAVNNQQMYGCVPGYYNYFSFTDDIHSLLRIIYVLRYSAINTVARKPGLNTAKHNLNFPRSLPTKRMNFALSPPSDPRVLFDTSCAAFSV</sequence>
<keyword evidence="3" id="KW-1185">Reference proteome</keyword>
<dbReference type="GO" id="GO:0006397">
    <property type="term" value="P:mRNA processing"/>
    <property type="evidence" value="ECO:0007669"/>
    <property type="project" value="InterPro"/>
</dbReference>
<feature type="non-terminal residue" evidence="2">
    <location>
        <position position="1"/>
    </location>
</feature>
<dbReference type="AlphaFoldDB" id="A0A2R6XSK1"/>
<dbReference type="Proteomes" id="UP000244005">
    <property type="component" value="Unassembled WGS sequence"/>
</dbReference>
<dbReference type="GO" id="GO:0005737">
    <property type="term" value="C:cytoplasm"/>
    <property type="evidence" value="ECO:0007669"/>
    <property type="project" value="UniProtKB-ARBA"/>
</dbReference>
<organism evidence="2 3">
    <name type="scientific">Marchantia polymorpha</name>
    <name type="common">Common liverwort</name>
    <name type="synonym">Marchantia aquatica</name>
    <dbReference type="NCBI Taxonomy" id="3197"/>
    <lineage>
        <taxon>Eukaryota</taxon>
        <taxon>Viridiplantae</taxon>
        <taxon>Streptophyta</taxon>
        <taxon>Embryophyta</taxon>
        <taxon>Marchantiophyta</taxon>
        <taxon>Marchantiopsida</taxon>
        <taxon>Marchantiidae</taxon>
        <taxon>Marchantiales</taxon>
        <taxon>Marchantiaceae</taxon>
        <taxon>Marchantia</taxon>
    </lineage>
</organism>
<proteinExistence type="predicted"/>
<reference evidence="3" key="1">
    <citation type="journal article" date="2017" name="Cell">
        <title>Insights into land plant evolution garnered from the Marchantia polymorpha genome.</title>
        <authorList>
            <person name="Bowman J.L."/>
            <person name="Kohchi T."/>
            <person name="Yamato K.T."/>
            <person name="Jenkins J."/>
            <person name="Shu S."/>
            <person name="Ishizaki K."/>
            <person name="Yamaoka S."/>
            <person name="Nishihama R."/>
            <person name="Nakamura Y."/>
            <person name="Berger F."/>
            <person name="Adam C."/>
            <person name="Aki S.S."/>
            <person name="Althoff F."/>
            <person name="Araki T."/>
            <person name="Arteaga-Vazquez M.A."/>
            <person name="Balasubrmanian S."/>
            <person name="Barry K."/>
            <person name="Bauer D."/>
            <person name="Boehm C.R."/>
            <person name="Briginshaw L."/>
            <person name="Caballero-Perez J."/>
            <person name="Catarino B."/>
            <person name="Chen F."/>
            <person name="Chiyoda S."/>
            <person name="Chovatia M."/>
            <person name="Davies K.M."/>
            <person name="Delmans M."/>
            <person name="Demura T."/>
            <person name="Dierschke T."/>
            <person name="Dolan L."/>
            <person name="Dorantes-Acosta A.E."/>
            <person name="Eklund D.M."/>
            <person name="Florent S.N."/>
            <person name="Flores-Sandoval E."/>
            <person name="Fujiyama A."/>
            <person name="Fukuzawa H."/>
            <person name="Galik B."/>
            <person name="Grimanelli D."/>
            <person name="Grimwood J."/>
            <person name="Grossniklaus U."/>
            <person name="Hamada T."/>
            <person name="Haseloff J."/>
            <person name="Hetherington A.J."/>
            <person name="Higo A."/>
            <person name="Hirakawa Y."/>
            <person name="Hundley H.N."/>
            <person name="Ikeda Y."/>
            <person name="Inoue K."/>
            <person name="Inoue S.I."/>
            <person name="Ishida S."/>
            <person name="Jia Q."/>
            <person name="Kakita M."/>
            <person name="Kanazawa T."/>
            <person name="Kawai Y."/>
            <person name="Kawashima T."/>
            <person name="Kennedy M."/>
            <person name="Kinose K."/>
            <person name="Kinoshita T."/>
            <person name="Kohara Y."/>
            <person name="Koide E."/>
            <person name="Komatsu K."/>
            <person name="Kopischke S."/>
            <person name="Kubo M."/>
            <person name="Kyozuka J."/>
            <person name="Lagercrantz U."/>
            <person name="Lin S.S."/>
            <person name="Lindquist E."/>
            <person name="Lipzen A.M."/>
            <person name="Lu C.W."/>
            <person name="De Luna E."/>
            <person name="Martienssen R.A."/>
            <person name="Minamino N."/>
            <person name="Mizutani M."/>
            <person name="Mizutani M."/>
            <person name="Mochizuki N."/>
            <person name="Monte I."/>
            <person name="Mosher R."/>
            <person name="Nagasaki H."/>
            <person name="Nakagami H."/>
            <person name="Naramoto S."/>
            <person name="Nishitani K."/>
            <person name="Ohtani M."/>
            <person name="Okamoto T."/>
            <person name="Okumura M."/>
            <person name="Phillips J."/>
            <person name="Pollak B."/>
            <person name="Reinders A."/>
            <person name="Rovekamp M."/>
            <person name="Sano R."/>
            <person name="Sawa S."/>
            <person name="Schmid M.W."/>
            <person name="Shirakawa M."/>
            <person name="Solano R."/>
            <person name="Spunde A."/>
            <person name="Suetsugu N."/>
            <person name="Sugano S."/>
            <person name="Sugiyama A."/>
            <person name="Sun R."/>
            <person name="Suzuki Y."/>
            <person name="Takenaka M."/>
            <person name="Takezawa D."/>
            <person name="Tomogane H."/>
            <person name="Tsuzuki M."/>
            <person name="Ueda T."/>
            <person name="Umeda M."/>
            <person name="Ward J.M."/>
            <person name="Watanabe Y."/>
            <person name="Yazaki K."/>
            <person name="Yokoyama R."/>
            <person name="Yoshitake Y."/>
            <person name="Yotsui I."/>
            <person name="Zachgo S."/>
            <person name="Schmutz J."/>
        </authorList>
    </citation>
    <scope>NUCLEOTIDE SEQUENCE [LARGE SCALE GENOMIC DNA]</scope>
    <source>
        <strain evidence="3">Tak-1</strain>
    </source>
</reference>
<name>A0A2R6XSK1_MARPO</name>
<evidence type="ECO:0000313" key="3">
    <source>
        <dbReference type="Proteomes" id="UP000244005"/>
    </source>
</evidence>
<dbReference type="EMBL" id="KZ772676">
    <property type="protein sequence ID" value="PTQ49088.1"/>
    <property type="molecule type" value="Genomic_DNA"/>
</dbReference>
<feature type="domain" description="Domain X" evidence="1">
    <location>
        <begin position="112"/>
        <end position="210"/>
    </location>
</feature>
<evidence type="ECO:0000259" key="1">
    <source>
        <dbReference type="Pfam" id="PF01348"/>
    </source>
</evidence>
<dbReference type="Pfam" id="PF01348">
    <property type="entry name" value="Intron_maturas2"/>
    <property type="match status" value="1"/>
</dbReference>
<accession>A0A2R6XSK1</accession>